<name>A0A6V8N2I5_9BACT</name>
<evidence type="ECO:0000259" key="1">
    <source>
        <dbReference type="Pfam" id="PF00535"/>
    </source>
</evidence>
<dbReference type="AlphaFoldDB" id="A0A6V8N2I5"/>
<dbReference type="InterPro" id="IPR029044">
    <property type="entry name" value="Nucleotide-diphossugar_trans"/>
</dbReference>
<gene>
    <name evidence="2" type="ORF">GMLC_03110</name>
</gene>
<dbReference type="InterPro" id="IPR001173">
    <property type="entry name" value="Glyco_trans_2-like"/>
</dbReference>
<proteinExistence type="predicted"/>
<reference evidence="3" key="1">
    <citation type="submission" date="2020-06" db="EMBL/GenBank/DDBJ databases">
        <title>Draft genomic sequecing of Geomonas sp. Red745.</title>
        <authorList>
            <person name="Itoh H."/>
            <person name="Xu Z.X."/>
            <person name="Ushijima N."/>
            <person name="Masuda Y."/>
            <person name="Shiratori Y."/>
            <person name="Senoo K."/>
        </authorList>
    </citation>
    <scope>NUCLEOTIDE SEQUENCE [LARGE SCALE GENOMIC DNA]</scope>
    <source>
        <strain evidence="3">Red745</strain>
    </source>
</reference>
<accession>A0A6V8N2I5</accession>
<dbReference type="Gene3D" id="3.90.550.10">
    <property type="entry name" value="Spore Coat Polysaccharide Biosynthesis Protein SpsA, Chain A"/>
    <property type="match status" value="1"/>
</dbReference>
<comment type="caution">
    <text evidence="2">The sequence shown here is derived from an EMBL/GenBank/DDBJ whole genome shotgun (WGS) entry which is preliminary data.</text>
</comment>
<dbReference type="SUPFAM" id="SSF53448">
    <property type="entry name" value="Nucleotide-diphospho-sugar transferases"/>
    <property type="match status" value="1"/>
</dbReference>
<protein>
    <submittedName>
        <fullName evidence="2">Glycosyl transferase</fullName>
    </submittedName>
</protein>
<dbReference type="PANTHER" id="PTHR43685:SF2">
    <property type="entry name" value="GLYCOSYLTRANSFERASE 2-LIKE DOMAIN-CONTAINING PROTEIN"/>
    <property type="match status" value="1"/>
</dbReference>
<dbReference type="PANTHER" id="PTHR43685">
    <property type="entry name" value="GLYCOSYLTRANSFERASE"/>
    <property type="match status" value="1"/>
</dbReference>
<organism evidence="2 3">
    <name type="scientific">Geomonas limicola</name>
    <dbReference type="NCBI Taxonomy" id="2740186"/>
    <lineage>
        <taxon>Bacteria</taxon>
        <taxon>Pseudomonadati</taxon>
        <taxon>Thermodesulfobacteriota</taxon>
        <taxon>Desulfuromonadia</taxon>
        <taxon>Geobacterales</taxon>
        <taxon>Geobacteraceae</taxon>
        <taxon>Geomonas</taxon>
    </lineage>
</organism>
<dbReference type="InterPro" id="IPR050834">
    <property type="entry name" value="Glycosyltransf_2"/>
</dbReference>
<dbReference type="Pfam" id="PF00535">
    <property type="entry name" value="Glycos_transf_2"/>
    <property type="match status" value="1"/>
</dbReference>
<sequence>MQDMPPGKDNSAPAVSVIVPCYNTAQFLGDAIASALGQTCEDLEVLVIDDGSTDSTPEVTASFLKDPRVRYVRQDNQGLSAARNKGIELSRGEFVALLDADDIWEPEKLERQLTVFGNLPECGLVFSDFATFDDRGTIAAQKNQAILERLSLPEFSQLFSRNNFMYPSTVIVRRTVLEQVGGFDTSLKSAEDYDMWLRVARVSQVAGVTAHLVWIRQHGSNMSLNIPRMLNNEIAAVQKNAAGVSAWALRKRLAKIYCLNADRSVHAGKSGQALKLLVQGLVRYPFLYIDVLVVGIKLLLGGHRVESLRRWLNDNDSLVAKLYWSIYSRY</sequence>
<keyword evidence="3" id="KW-1185">Reference proteome</keyword>
<evidence type="ECO:0000313" key="3">
    <source>
        <dbReference type="Proteomes" id="UP000587586"/>
    </source>
</evidence>
<keyword evidence="2" id="KW-0808">Transferase</keyword>
<dbReference type="EMBL" id="BLXZ01000001">
    <property type="protein sequence ID" value="GFO66732.1"/>
    <property type="molecule type" value="Genomic_DNA"/>
</dbReference>
<dbReference type="GO" id="GO:0016740">
    <property type="term" value="F:transferase activity"/>
    <property type="evidence" value="ECO:0007669"/>
    <property type="project" value="UniProtKB-KW"/>
</dbReference>
<feature type="domain" description="Glycosyltransferase 2-like" evidence="1">
    <location>
        <begin position="16"/>
        <end position="180"/>
    </location>
</feature>
<dbReference type="Proteomes" id="UP000587586">
    <property type="component" value="Unassembled WGS sequence"/>
</dbReference>
<evidence type="ECO:0000313" key="2">
    <source>
        <dbReference type="EMBL" id="GFO66732.1"/>
    </source>
</evidence>